<dbReference type="InterPro" id="IPR019927">
    <property type="entry name" value="Ribosomal_uL3_bac/org-type"/>
</dbReference>
<evidence type="ECO:0000256" key="7">
    <source>
        <dbReference type="ARBA" id="ARBA00035243"/>
    </source>
</evidence>
<evidence type="ECO:0000256" key="8">
    <source>
        <dbReference type="HAMAP-Rule" id="MF_01325"/>
    </source>
</evidence>
<dbReference type="GO" id="GO:0005840">
    <property type="term" value="C:ribosome"/>
    <property type="evidence" value="ECO:0007669"/>
    <property type="project" value="UniProtKB-KW"/>
</dbReference>
<organism evidence="11 12">
    <name type="scientific">Sphingomonas natans</name>
    <dbReference type="NCBI Taxonomy" id="3063330"/>
    <lineage>
        <taxon>Bacteria</taxon>
        <taxon>Pseudomonadati</taxon>
        <taxon>Pseudomonadota</taxon>
        <taxon>Alphaproteobacteria</taxon>
        <taxon>Sphingomonadales</taxon>
        <taxon>Sphingomonadaceae</taxon>
        <taxon>Sphingomonas</taxon>
    </lineage>
</organism>
<name>A0ABT8YE70_9SPHN</name>
<gene>
    <name evidence="8 11" type="primary">rplC</name>
    <name evidence="11" type="ORF">Q4F19_19855</name>
</gene>
<keyword evidence="6 8" id="KW-0687">Ribonucleoprotein</keyword>
<comment type="subunit">
    <text evidence="8 10">Part of the 50S ribosomal subunit. Forms a cluster with proteins L14 and L19.</text>
</comment>
<keyword evidence="12" id="KW-1185">Reference proteome</keyword>
<evidence type="ECO:0000256" key="6">
    <source>
        <dbReference type="ARBA" id="ARBA00023274"/>
    </source>
</evidence>
<dbReference type="PANTHER" id="PTHR11229">
    <property type="entry name" value="50S RIBOSOMAL PROTEIN L3"/>
    <property type="match status" value="1"/>
</dbReference>
<dbReference type="SUPFAM" id="SSF50447">
    <property type="entry name" value="Translation proteins"/>
    <property type="match status" value="1"/>
</dbReference>
<accession>A0ABT8YE70</accession>
<dbReference type="InterPro" id="IPR019926">
    <property type="entry name" value="Ribosomal_uL3_CS"/>
</dbReference>
<evidence type="ECO:0000256" key="10">
    <source>
        <dbReference type="RuleBase" id="RU003906"/>
    </source>
</evidence>
<feature type="modified residue" description="N5-methylglutamine" evidence="8">
    <location>
        <position position="151"/>
    </location>
</feature>
<dbReference type="PANTHER" id="PTHR11229:SF16">
    <property type="entry name" value="LARGE RIBOSOMAL SUBUNIT PROTEIN UL3C"/>
    <property type="match status" value="1"/>
</dbReference>
<keyword evidence="3 8" id="KW-0699">rRNA-binding</keyword>
<dbReference type="HAMAP" id="MF_01325_B">
    <property type="entry name" value="Ribosomal_uL3_B"/>
    <property type="match status" value="1"/>
</dbReference>
<evidence type="ECO:0000256" key="5">
    <source>
        <dbReference type="ARBA" id="ARBA00022980"/>
    </source>
</evidence>
<keyword evidence="4 8" id="KW-0694">RNA-binding</keyword>
<dbReference type="Gene3D" id="3.30.160.810">
    <property type="match status" value="1"/>
</dbReference>
<evidence type="ECO:0000313" key="12">
    <source>
        <dbReference type="Proteomes" id="UP001169764"/>
    </source>
</evidence>
<comment type="similarity">
    <text evidence="1 8 9">Belongs to the universal ribosomal protein uL3 family.</text>
</comment>
<dbReference type="InterPro" id="IPR000597">
    <property type="entry name" value="Ribosomal_uL3"/>
</dbReference>
<dbReference type="Proteomes" id="UP001169764">
    <property type="component" value="Unassembled WGS sequence"/>
</dbReference>
<dbReference type="PROSITE" id="PS00474">
    <property type="entry name" value="RIBOSOMAL_L3"/>
    <property type="match status" value="1"/>
</dbReference>
<comment type="function">
    <text evidence="8 10">One of the primary rRNA binding proteins, it binds directly near the 3'-end of the 23S rRNA, where it nucleates assembly of the 50S subunit.</text>
</comment>
<comment type="caution">
    <text evidence="11">The sequence shown here is derived from an EMBL/GenBank/DDBJ whole genome shotgun (WGS) entry which is preliminary data.</text>
</comment>
<dbReference type="InterPro" id="IPR009000">
    <property type="entry name" value="Transl_B-barrel_sf"/>
</dbReference>
<evidence type="ECO:0000256" key="4">
    <source>
        <dbReference type="ARBA" id="ARBA00022884"/>
    </source>
</evidence>
<protein>
    <recommendedName>
        <fullName evidence="7 8">Large ribosomal subunit protein uL3</fullName>
    </recommendedName>
</protein>
<dbReference type="EMBL" id="JAUOTP010000011">
    <property type="protein sequence ID" value="MDO6416649.1"/>
    <property type="molecule type" value="Genomic_DNA"/>
</dbReference>
<keyword evidence="5 8" id="KW-0689">Ribosomal protein</keyword>
<evidence type="ECO:0000313" key="11">
    <source>
        <dbReference type="EMBL" id="MDO6416649.1"/>
    </source>
</evidence>
<evidence type="ECO:0000256" key="9">
    <source>
        <dbReference type="RuleBase" id="RU003905"/>
    </source>
</evidence>
<evidence type="ECO:0000256" key="1">
    <source>
        <dbReference type="ARBA" id="ARBA00006540"/>
    </source>
</evidence>
<comment type="PTM">
    <text evidence="8">Methylated by PrmB.</text>
</comment>
<evidence type="ECO:0000256" key="3">
    <source>
        <dbReference type="ARBA" id="ARBA00022730"/>
    </source>
</evidence>
<evidence type="ECO:0000256" key="2">
    <source>
        <dbReference type="ARBA" id="ARBA00022481"/>
    </source>
</evidence>
<dbReference type="Gene3D" id="2.40.30.10">
    <property type="entry name" value="Translation factors"/>
    <property type="match status" value="1"/>
</dbReference>
<dbReference type="RefSeq" id="WP_303546365.1">
    <property type="nucleotide sequence ID" value="NZ_JAUOTP010000011.1"/>
</dbReference>
<sequence>MRTGVIAKKMGMTRLFQDDGRHVPVTVLQLESVQVIARKDVESDGYVAVQLGAGTAKAKNVSKPQRGHFGKAEVEPKAYVAEFRVTEDNLLDVGATLSAEHFVAGQYVDISGKTQGKGFQGGMKRWGFGGLRATHGVSVSHRSLGSTGQRQDPGKVFKNKKMAGHMGDKQRTQQNLEVVRTDAERGLLFIKGSVPGSKGGWLLVKDAVKEPAHADAPLPAGLWTGKAVHEAAPAGMVEPGAVHELPPLPGADEVAAGVAAADVAIAHDAEVAAVEQQAPDTDGKEG</sequence>
<keyword evidence="2 8" id="KW-0488">Methylation</keyword>
<proteinExistence type="inferred from homology"/>
<dbReference type="Pfam" id="PF00297">
    <property type="entry name" value="Ribosomal_L3"/>
    <property type="match status" value="1"/>
</dbReference>
<dbReference type="NCBIfam" id="TIGR03625">
    <property type="entry name" value="L3_bact"/>
    <property type="match status" value="1"/>
</dbReference>
<reference evidence="11" key="1">
    <citation type="submission" date="2023-07" db="EMBL/GenBank/DDBJ databases">
        <authorList>
            <person name="Kim M."/>
        </authorList>
    </citation>
    <scope>NUCLEOTIDE SEQUENCE</scope>
    <source>
        <strain evidence="11">BIUV-7</strain>
    </source>
</reference>